<sequence>MAEFQSESTSSLDPILDLLLSVGYADARKTDISASKRLSGGLACCVATVNSDGPRFDEVPDDETLTQQEEMQGIEESLRSMGCPHSLEAYQIETLDCNAIFPVVQWLVNRIHLSLSDDENQQEPNVTNQLKLLRERIDKEGASIAVQKLISVMESLKHLERQESEFQPNCNVTRLELQAEVIELEGRIASGCDSKSLSHSLNQSFIEPLEKLNSAKRELAARYRAIVAVKRQLDDVPSQSELIQYERRFSELYVHIQEKLRQTRKCYGTYNALLEIKELMLKETSLLNSISSQVRSNKTGIYSIF</sequence>
<comment type="caution">
    <text evidence="5">The sequence shown here is derived from an EMBL/GenBank/DDBJ whole genome shotgun (WGS) entry which is preliminary data.</text>
</comment>
<dbReference type="PANTHER" id="PTHR16441">
    <property type="entry name" value="FIDIPIDINE"/>
    <property type="match status" value="1"/>
</dbReference>
<keyword evidence="2" id="KW-0175">Coiled coil</keyword>
<dbReference type="Pfam" id="PF21673">
    <property type="entry name" value="CCDC93_N"/>
    <property type="match status" value="1"/>
</dbReference>
<dbReference type="Proteomes" id="UP000237347">
    <property type="component" value="Unassembled WGS sequence"/>
</dbReference>
<accession>A0AAW0LIW1</accession>
<proteinExistence type="inferred from homology"/>
<dbReference type="InterPro" id="IPR048747">
    <property type="entry name" value="CCDC93_N"/>
</dbReference>
<feature type="domain" description="CCDC93 N-terminal" evidence="4">
    <location>
        <begin position="7"/>
        <end position="112"/>
    </location>
</feature>
<dbReference type="EMBL" id="PKMF04000092">
    <property type="protein sequence ID" value="KAK7851011.1"/>
    <property type="molecule type" value="Genomic_DNA"/>
</dbReference>
<dbReference type="InterPro" id="IPR019159">
    <property type="entry name" value="CCDC93_CC"/>
</dbReference>
<dbReference type="Pfam" id="PF09762">
    <property type="entry name" value="CCDC93_CC"/>
    <property type="match status" value="1"/>
</dbReference>
<feature type="domain" description="CCDC93 coiled-coil" evidence="3">
    <location>
        <begin position="120"/>
        <end position="298"/>
    </location>
</feature>
<organism evidence="5 6">
    <name type="scientific">Quercus suber</name>
    <name type="common">Cork oak</name>
    <dbReference type="NCBI Taxonomy" id="58331"/>
    <lineage>
        <taxon>Eukaryota</taxon>
        <taxon>Viridiplantae</taxon>
        <taxon>Streptophyta</taxon>
        <taxon>Embryophyta</taxon>
        <taxon>Tracheophyta</taxon>
        <taxon>Spermatophyta</taxon>
        <taxon>Magnoliopsida</taxon>
        <taxon>eudicotyledons</taxon>
        <taxon>Gunneridae</taxon>
        <taxon>Pentapetalae</taxon>
        <taxon>rosids</taxon>
        <taxon>fabids</taxon>
        <taxon>Fagales</taxon>
        <taxon>Fagaceae</taxon>
        <taxon>Quercus</taxon>
    </lineage>
</organism>
<evidence type="ECO:0000259" key="4">
    <source>
        <dbReference type="Pfam" id="PF21673"/>
    </source>
</evidence>
<comment type="similarity">
    <text evidence="1">Belongs to the CCDC93 family.</text>
</comment>
<evidence type="ECO:0000256" key="2">
    <source>
        <dbReference type="ARBA" id="ARBA00023054"/>
    </source>
</evidence>
<dbReference type="PANTHER" id="PTHR16441:SF0">
    <property type="entry name" value="COILED-COIL DOMAIN-CONTAINING PROTEIN 93"/>
    <property type="match status" value="1"/>
</dbReference>
<evidence type="ECO:0000256" key="1">
    <source>
        <dbReference type="ARBA" id="ARBA00007219"/>
    </source>
</evidence>
<dbReference type="InterPro" id="IPR039116">
    <property type="entry name" value="CCDC93"/>
</dbReference>
<reference evidence="5 6" key="1">
    <citation type="journal article" date="2018" name="Sci. Data">
        <title>The draft genome sequence of cork oak.</title>
        <authorList>
            <person name="Ramos A.M."/>
            <person name="Usie A."/>
            <person name="Barbosa P."/>
            <person name="Barros P.M."/>
            <person name="Capote T."/>
            <person name="Chaves I."/>
            <person name="Simoes F."/>
            <person name="Abreu I."/>
            <person name="Carrasquinho I."/>
            <person name="Faro C."/>
            <person name="Guimaraes J.B."/>
            <person name="Mendonca D."/>
            <person name="Nobrega F."/>
            <person name="Rodrigues L."/>
            <person name="Saibo N.J.M."/>
            <person name="Varela M.C."/>
            <person name="Egas C."/>
            <person name="Matos J."/>
            <person name="Miguel C.M."/>
            <person name="Oliveira M.M."/>
            <person name="Ricardo C.P."/>
            <person name="Goncalves S."/>
        </authorList>
    </citation>
    <scope>NUCLEOTIDE SEQUENCE [LARGE SCALE GENOMIC DNA]</scope>
    <source>
        <strain evidence="6">cv. HL8</strain>
    </source>
</reference>
<gene>
    <name evidence="5" type="primary">CCDC93</name>
    <name evidence="5" type="ORF">CFP56_043064</name>
</gene>
<protein>
    <submittedName>
        <fullName evidence="5">Coiled-coil domain-containing protein 93</fullName>
    </submittedName>
</protein>
<dbReference type="GO" id="GO:0006893">
    <property type="term" value="P:Golgi to plasma membrane transport"/>
    <property type="evidence" value="ECO:0007669"/>
    <property type="project" value="TreeGrafter"/>
</dbReference>
<evidence type="ECO:0000259" key="3">
    <source>
        <dbReference type="Pfam" id="PF09762"/>
    </source>
</evidence>
<dbReference type="AlphaFoldDB" id="A0AAW0LIW1"/>
<evidence type="ECO:0000313" key="5">
    <source>
        <dbReference type="EMBL" id="KAK7851011.1"/>
    </source>
</evidence>
<evidence type="ECO:0000313" key="6">
    <source>
        <dbReference type="Proteomes" id="UP000237347"/>
    </source>
</evidence>
<name>A0AAW0LIW1_QUESU</name>
<keyword evidence="6" id="KW-1185">Reference proteome</keyword>